<dbReference type="InterPro" id="IPR036291">
    <property type="entry name" value="NAD(P)-bd_dom_sf"/>
</dbReference>
<dbReference type="SUPFAM" id="SSF52283">
    <property type="entry name" value="Formate/glycerate dehydrogenase catalytic domain-like"/>
    <property type="match status" value="1"/>
</dbReference>
<organism evidence="7 8">
    <name type="scientific">Candidatus Moduliflexus flocculans</name>
    <dbReference type="NCBI Taxonomy" id="1499966"/>
    <lineage>
        <taxon>Bacteria</taxon>
        <taxon>Candidatus Moduliflexota</taxon>
        <taxon>Candidatus Moduliflexia</taxon>
        <taxon>Candidatus Moduliflexales</taxon>
        <taxon>Candidatus Moduliflexaceae</taxon>
    </lineage>
</organism>
<dbReference type="Gene3D" id="3.40.50.720">
    <property type="entry name" value="NAD(P)-binding Rossmann-like Domain"/>
    <property type="match status" value="2"/>
</dbReference>
<dbReference type="Proteomes" id="UP000030700">
    <property type="component" value="Unassembled WGS sequence"/>
</dbReference>
<comment type="similarity">
    <text evidence="4">Belongs to the D-isomer specific 2-hydroxyacid dehydrogenase family.</text>
</comment>
<evidence type="ECO:0000259" key="5">
    <source>
        <dbReference type="Pfam" id="PF00389"/>
    </source>
</evidence>
<dbReference type="Pfam" id="PF00389">
    <property type="entry name" value="2-Hacid_dh"/>
    <property type="match status" value="1"/>
</dbReference>
<name>A0A081BRS1_9BACT</name>
<proteinExistence type="inferred from homology"/>
<dbReference type="GO" id="GO:0051287">
    <property type="term" value="F:NAD binding"/>
    <property type="evidence" value="ECO:0007669"/>
    <property type="project" value="InterPro"/>
</dbReference>
<protein>
    <submittedName>
        <fullName evidence="7">D-isomer specific 2-hydroxyacid dehydrogenase, NAD-binding protein</fullName>
    </submittedName>
</protein>
<evidence type="ECO:0000313" key="7">
    <source>
        <dbReference type="EMBL" id="GAK54102.1"/>
    </source>
</evidence>
<evidence type="ECO:0000256" key="1">
    <source>
        <dbReference type="ARBA" id="ARBA00011881"/>
    </source>
</evidence>
<dbReference type="EMBL" id="DF820460">
    <property type="protein sequence ID" value="GAK54102.1"/>
    <property type="molecule type" value="Genomic_DNA"/>
</dbReference>
<dbReference type="PANTHER" id="PTHR42938">
    <property type="entry name" value="FORMATE DEHYDROGENASE 1"/>
    <property type="match status" value="1"/>
</dbReference>
<gene>
    <name evidence="7" type="ORF">U14_05379</name>
</gene>
<dbReference type="AlphaFoldDB" id="A0A081BRS1"/>
<evidence type="ECO:0000256" key="3">
    <source>
        <dbReference type="ARBA" id="ARBA00022990"/>
    </source>
</evidence>
<evidence type="ECO:0000256" key="2">
    <source>
        <dbReference type="ARBA" id="ARBA00022553"/>
    </source>
</evidence>
<dbReference type="InterPro" id="IPR006140">
    <property type="entry name" value="D-isomer_DH_NAD-bd"/>
</dbReference>
<keyword evidence="8" id="KW-1185">Reference proteome</keyword>
<comment type="subunit">
    <text evidence="1">Homotetramer.</text>
</comment>
<dbReference type="GO" id="GO:0004617">
    <property type="term" value="F:phosphoglycerate dehydrogenase activity"/>
    <property type="evidence" value="ECO:0007669"/>
    <property type="project" value="TreeGrafter"/>
</dbReference>
<keyword evidence="3" id="KW-0007">Acetylation</keyword>
<evidence type="ECO:0000313" key="8">
    <source>
        <dbReference type="Proteomes" id="UP000030700"/>
    </source>
</evidence>
<feature type="domain" description="D-isomer specific 2-hydroxyacid dehydrogenase catalytic" evidence="5">
    <location>
        <begin position="18"/>
        <end position="309"/>
    </location>
</feature>
<sequence length="312" mass="33356">MNKILVTPRSLTKDGHPGLDVLRQAGYDVVFSTPGKQPDEAELLRLLPGCVGMLAGVEKISAKVLEAATDLKAISRNGTGVDNIDLDTATRLNIHVLRAEGANARGVAELTIGLLCGLVRAIPYSDAQMKAGQWRRKQGIELIGRTFGLIGCGKIGKLVAPMAIGLGMNVIAYDAFPDRAFAPSPQFRFASLDDVIANADFISLHCPPPQNGQPIITREVIAAMKKGVFLLNTARAGLVNADDVLAGLNSGQIAGYATDAYEQEPPIMHDLFRHEQVILTPHIGGFTVESVERATQIAVENLLQALTTELSM</sequence>
<dbReference type="Pfam" id="PF02826">
    <property type="entry name" value="2-Hacid_dh_C"/>
    <property type="match status" value="1"/>
</dbReference>
<keyword evidence="2" id="KW-0597">Phosphoprotein</keyword>
<keyword evidence="4" id="KW-0560">Oxidoreductase</keyword>
<reference evidence="7 8" key="1">
    <citation type="journal article" date="2015" name="PeerJ">
        <title>First genomic representation of candidate bacterial phylum KSB3 points to enhanced environmental sensing as a trigger of wastewater bulking.</title>
        <authorList>
            <person name="Sekiguchi Y."/>
            <person name="Ohashi A."/>
            <person name="Parks D.H."/>
            <person name="Yamauchi T."/>
            <person name="Tyson G.W."/>
            <person name="Hugenholtz P."/>
        </authorList>
    </citation>
    <scope>NUCLEOTIDE SEQUENCE [LARGE SCALE GENOMIC DNA]</scope>
</reference>
<feature type="domain" description="D-isomer specific 2-hydroxyacid dehydrogenase NAD-binding" evidence="6">
    <location>
        <begin position="113"/>
        <end position="284"/>
    </location>
</feature>
<dbReference type="PANTHER" id="PTHR42938:SF22">
    <property type="entry name" value="D-3-PHOSPHOGLYCERATE DEHYDROGENASE"/>
    <property type="match status" value="1"/>
</dbReference>
<dbReference type="SUPFAM" id="SSF51735">
    <property type="entry name" value="NAD(P)-binding Rossmann-fold domains"/>
    <property type="match status" value="1"/>
</dbReference>
<dbReference type="CDD" id="cd12172">
    <property type="entry name" value="PGDH_like_2"/>
    <property type="match status" value="1"/>
</dbReference>
<accession>A0A081BRS1</accession>
<evidence type="ECO:0000259" key="6">
    <source>
        <dbReference type="Pfam" id="PF02826"/>
    </source>
</evidence>
<dbReference type="HOGENOM" id="CLU_019796_1_3_0"/>
<dbReference type="InterPro" id="IPR006139">
    <property type="entry name" value="D-isomer_2_OHA_DH_cat_dom"/>
</dbReference>
<evidence type="ECO:0000256" key="4">
    <source>
        <dbReference type="RuleBase" id="RU003719"/>
    </source>
</evidence>
<dbReference type="STRING" id="1499966.U14_05379"/>